<dbReference type="Pfam" id="PF03407">
    <property type="entry name" value="Nucleotid_trans"/>
    <property type="match status" value="1"/>
</dbReference>
<protein>
    <recommendedName>
        <fullName evidence="1">Nucleotide-diphospho-sugar transferase domain-containing protein</fullName>
    </recommendedName>
</protein>
<reference evidence="2 3" key="1">
    <citation type="journal article" date="2015" name="Genome Biol. Evol.">
        <title>Comparative Genomics of a Bacterivorous Green Alga Reveals Evolutionary Causalities and Consequences of Phago-Mixotrophic Mode of Nutrition.</title>
        <authorList>
            <person name="Burns J.A."/>
            <person name="Paasch A."/>
            <person name="Narechania A."/>
            <person name="Kim E."/>
        </authorList>
    </citation>
    <scope>NUCLEOTIDE SEQUENCE [LARGE SCALE GENOMIC DNA]</scope>
    <source>
        <strain evidence="2 3">PLY_AMNH</strain>
    </source>
</reference>
<evidence type="ECO:0000313" key="3">
    <source>
        <dbReference type="Proteomes" id="UP001190700"/>
    </source>
</evidence>
<dbReference type="GO" id="GO:0052325">
    <property type="term" value="P:cell wall pectin biosynthetic process"/>
    <property type="evidence" value="ECO:0007669"/>
    <property type="project" value="TreeGrafter"/>
</dbReference>
<dbReference type="PANTHER" id="PTHR46936">
    <property type="entry name" value="ARABINOSYLTRANSFERASE XEG113"/>
    <property type="match status" value="1"/>
</dbReference>
<organism evidence="2 3">
    <name type="scientific">Cymbomonas tetramitiformis</name>
    <dbReference type="NCBI Taxonomy" id="36881"/>
    <lineage>
        <taxon>Eukaryota</taxon>
        <taxon>Viridiplantae</taxon>
        <taxon>Chlorophyta</taxon>
        <taxon>Pyramimonadophyceae</taxon>
        <taxon>Pyramimonadales</taxon>
        <taxon>Pyramimonadaceae</taxon>
        <taxon>Cymbomonas</taxon>
    </lineage>
</organism>
<proteinExistence type="predicted"/>
<feature type="domain" description="Nucleotide-diphospho-sugar transferase" evidence="1">
    <location>
        <begin position="99"/>
        <end position="198"/>
    </location>
</feature>
<dbReference type="InterPro" id="IPR005069">
    <property type="entry name" value="Nucl-diP-sugar_transferase"/>
</dbReference>
<sequence length="235" mass="25390">MIIVSSLPLFLRHPGTAGGAVGIEFKLGAVEPESTFKPGIQDYEASSHFARDSLYSEPTASASSQVAPSSKAVWVAFANSFAKDFLLNWLAHARKLRAPNVLVGALDEEVETICKRQGVQAKRLRLDGSSLSADSFRQNQEQYRLMGLLKLELVLELLRGGSPVLLSDTDTAWMRDPSAWFELHEDADLFVSSDCLSPSVEAVGTRTSARCGHVLGSVYNLMANTGGNSARCTLG</sequence>
<dbReference type="GO" id="GO:0005794">
    <property type="term" value="C:Golgi apparatus"/>
    <property type="evidence" value="ECO:0007669"/>
    <property type="project" value="TreeGrafter"/>
</dbReference>
<dbReference type="PANTHER" id="PTHR46936:SF1">
    <property type="entry name" value="ARABINOSYLTRANSFERASE XEG113"/>
    <property type="match status" value="1"/>
</dbReference>
<dbReference type="AlphaFoldDB" id="A0AAE0BHI3"/>
<evidence type="ECO:0000313" key="2">
    <source>
        <dbReference type="EMBL" id="KAK3235983.1"/>
    </source>
</evidence>
<evidence type="ECO:0000259" key="1">
    <source>
        <dbReference type="Pfam" id="PF03407"/>
    </source>
</evidence>
<accession>A0AAE0BHI3</accession>
<dbReference type="InterPro" id="IPR053250">
    <property type="entry name" value="Glycosyltransferase_77"/>
</dbReference>
<name>A0AAE0BHI3_9CHLO</name>
<keyword evidence="3" id="KW-1185">Reference proteome</keyword>
<dbReference type="GO" id="GO:0052636">
    <property type="term" value="F:arabinosyltransferase activity"/>
    <property type="evidence" value="ECO:0007669"/>
    <property type="project" value="TreeGrafter"/>
</dbReference>
<dbReference type="EMBL" id="LGRX02035184">
    <property type="protein sequence ID" value="KAK3235983.1"/>
    <property type="molecule type" value="Genomic_DNA"/>
</dbReference>
<comment type="caution">
    <text evidence="2">The sequence shown here is derived from an EMBL/GenBank/DDBJ whole genome shotgun (WGS) entry which is preliminary data.</text>
</comment>
<dbReference type="Proteomes" id="UP001190700">
    <property type="component" value="Unassembled WGS sequence"/>
</dbReference>
<gene>
    <name evidence="2" type="ORF">CYMTET_53846</name>
</gene>